<sequence length="98" mass="10805">MRIDKPLSLVADYFGVKRSVSQYHSAWIEDGQTSLNEGQYHAQEAVKALVEPYFTDPVAARVGPALVDAVVSAETLDHLCLEASLILPWSEYSRQGTP</sequence>
<dbReference type="Proteomes" id="UP000762676">
    <property type="component" value="Unassembled WGS sequence"/>
</dbReference>
<keyword evidence="2" id="KW-1185">Reference proteome</keyword>
<accession>A0AAV4I9P4</accession>
<dbReference type="EMBL" id="BMAT01002384">
    <property type="protein sequence ID" value="GFS05829.1"/>
    <property type="molecule type" value="Genomic_DNA"/>
</dbReference>
<reference evidence="1 2" key="1">
    <citation type="journal article" date="2021" name="Elife">
        <title>Chloroplast acquisition without the gene transfer in kleptoplastic sea slugs, Plakobranchus ocellatus.</title>
        <authorList>
            <person name="Maeda T."/>
            <person name="Takahashi S."/>
            <person name="Yoshida T."/>
            <person name="Shimamura S."/>
            <person name="Takaki Y."/>
            <person name="Nagai Y."/>
            <person name="Toyoda A."/>
            <person name="Suzuki Y."/>
            <person name="Arimoto A."/>
            <person name="Ishii H."/>
            <person name="Satoh N."/>
            <person name="Nishiyama T."/>
            <person name="Hasebe M."/>
            <person name="Maruyama T."/>
            <person name="Minagawa J."/>
            <person name="Obokata J."/>
            <person name="Shigenobu S."/>
        </authorList>
    </citation>
    <scope>NUCLEOTIDE SEQUENCE [LARGE SCALE GENOMIC DNA]</scope>
</reference>
<comment type="caution">
    <text evidence="1">The sequence shown here is derived from an EMBL/GenBank/DDBJ whole genome shotgun (WGS) entry which is preliminary data.</text>
</comment>
<gene>
    <name evidence="1" type="ORF">ElyMa_001209500</name>
</gene>
<dbReference type="AlphaFoldDB" id="A0AAV4I9P4"/>
<protein>
    <submittedName>
        <fullName evidence="1">Uncharacterized protein</fullName>
    </submittedName>
</protein>
<proteinExistence type="predicted"/>
<name>A0AAV4I9P4_9GAST</name>
<evidence type="ECO:0000313" key="2">
    <source>
        <dbReference type="Proteomes" id="UP000762676"/>
    </source>
</evidence>
<evidence type="ECO:0000313" key="1">
    <source>
        <dbReference type="EMBL" id="GFS05829.1"/>
    </source>
</evidence>
<organism evidence="1 2">
    <name type="scientific">Elysia marginata</name>
    <dbReference type="NCBI Taxonomy" id="1093978"/>
    <lineage>
        <taxon>Eukaryota</taxon>
        <taxon>Metazoa</taxon>
        <taxon>Spiralia</taxon>
        <taxon>Lophotrochozoa</taxon>
        <taxon>Mollusca</taxon>
        <taxon>Gastropoda</taxon>
        <taxon>Heterobranchia</taxon>
        <taxon>Euthyneura</taxon>
        <taxon>Panpulmonata</taxon>
        <taxon>Sacoglossa</taxon>
        <taxon>Placobranchoidea</taxon>
        <taxon>Plakobranchidae</taxon>
        <taxon>Elysia</taxon>
    </lineage>
</organism>